<feature type="domain" description="PucR C-terminal helix-turn-helix" evidence="1">
    <location>
        <begin position="327"/>
        <end position="378"/>
    </location>
</feature>
<sequence>MTTEPGPAHPAPGPPTWARMLELLAEDRENLVDDFLRRLGDLGGYTGGAVPEDDLRRTASDTLDMLIRRIAGAPLPARLRGLPERLGVRRARQGVPREKLLEAVRLDFRVIWAGLVRAGGPGSSEVLVLHAEEILTTVEEYISDVQAAFLEERAVLARDSRAVTAQAFSRLLNSGERSAEVASEVAAVLGLPEHGRFEVAFVAAPSAARGGAQGRITRERERGRHLSWEFDDGIALVREVGGPGWAASLEGVAGGLVADAAGLAAVPAAVGAARVLSRYAGERGGLVREDDVWFAVAGDQVRRVLPGFGGGAAARLARLAPGPRARLMETLSHYTATGSVKDTAASLYCHRNTVVNRLQAFREVTGLDLTVPREAARALVLFAPEHPPGRP</sequence>
<dbReference type="InterPro" id="IPR051448">
    <property type="entry name" value="CdaR-like_regulators"/>
</dbReference>
<protein>
    <submittedName>
        <fullName evidence="3">Helix-turn-helix domain-containing protein</fullName>
    </submittedName>
</protein>
<proteinExistence type="predicted"/>
<dbReference type="Pfam" id="PF13556">
    <property type="entry name" value="HTH_30"/>
    <property type="match status" value="1"/>
</dbReference>
<accession>A0ABU7KYU8</accession>
<dbReference type="Proteomes" id="UP001348641">
    <property type="component" value="Unassembled WGS sequence"/>
</dbReference>
<dbReference type="InterPro" id="IPR042070">
    <property type="entry name" value="PucR_C-HTH_sf"/>
</dbReference>
<dbReference type="InterPro" id="IPR025751">
    <property type="entry name" value="RsbRD_N_dom"/>
</dbReference>
<dbReference type="PANTHER" id="PTHR33744:SF1">
    <property type="entry name" value="DNA-BINDING TRANSCRIPTIONAL ACTIVATOR ADER"/>
    <property type="match status" value="1"/>
</dbReference>
<dbReference type="RefSeq" id="WP_330161323.1">
    <property type="nucleotide sequence ID" value="NZ_JAUUCC010000113.1"/>
</dbReference>
<evidence type="ECO:0000313" key="4">
    <source>
        <dbReference type="Proteomes" id="UP001348641"/>
    </source>
</evidence>
<comment type="caution">
    <text evidence="3">The sequence shown here is derived from an EMBL/GenBank/DDBJ whole genome shotgun (WGS) entry which is preliminary data.</text>
</comment>
<feature type="domain" description="RsbT co-antagonist protein RsbRD N-terminal" evidence="2">
    <location>
        <begin position="32"/>
        <end position="162"/>
    </location>
</feature>
<evidence type="ECO:0000259" key="2">
    <source>
        <dbReference type="Pfam" id="PF14361"/>
    </source>
</evidence>
<organism evidence="3 4">
    <name type="scientific">Nocardiopsis tropica</name>
    <dbReference type="NCBI Taxonomy" id="109330"/>
    <lineage>
        <taxon>Bacteria</taxon>
        <taxon>Bacillati</taxon>
        <taxon>Actinomycetota</taxon>
        <taxon>Actinomycetes</taxon>
        <taxon>Streptosporangiales</taxon>
        <taxon>Nocardiopsidaceae</taxon>
        <taxon>Nocardiopsis</taxon>
    </lineage>
</organism>
<dbReference type="PANTHER" id="PTHR33744">
    <property type="entry name" value="CARBOHYDRATE DIACID REGULATOR"/>
    <property type="match status" value="1"/>
</dbReference>
<gene>
    <name evidence="3" type="ORF">Q8A49_28700</name>
</gene>
<evidence type="ECO:0000313" key="3">
    <source>
        <dbReference type="EMBL" id="MEE2054481.1"/>
    </source>
</evidence>
<dbReference type="Gene3D" id="1.10.10.2840">
    <property type="entry name" value="PucR C-terminal helix-turn-helix domain"/>
    <property type="match status" value="1"/>
</dbReference>
<name>A0ABU7KYU8_9ACTN</name>
<evidence type="ECO:0000259" key="1">
    <source>
        <dbReference type="Pfam" id="PF13556"/>
    </source>
</evidence>
<dbReference type="Pfam" id="PF14361">
    <property type="entry name" value="RsbRD_N"/>
    <property type="match status" value="1"/>
</dbReference>
<reference evidence="3 4" key="1">
    <citation type="submission" date="2023-07" db="EMBL/GenBank/DDBJ databases">
        <authorList>
            <person name="Girao M."/>
            <person name="Carvalho M.F."/>
        </authorList>
    </citation>
    <scope>NUCLEOTIDE SEQUENCE [LARGE SCALE GENOMIC DNA]</scope>
    <source>
        <strain evidence="3 4">66/93</strain>
    </source>
</reference>
<dbReference type="InterPro" id="IPR025736">
    <property type="entry name" value="PucR_C-HTH_dom"/>
</dbReference>
<dbReference type="EMBL" id="JAUUCC010000113">
    <property type="protein sequence ID" value="MEE2054481.1"/>
    <property type="molecule type" value="Genomic_DNA"/>
</dbReference>